<accession>A0A8S5QNU8</accession>
<organism evidence="1">
    <name type="scientific">Siphoviridae sp. cttOT32</name>
    <dbReference type="NCBI Taxonomy" id="2826493"/>
    <lineage>
        <taxon>Viruses</taxon>
        <taxon>Duplodnaviria</taxon>
        <taxon>Heunggongvirae</taxon>
        <taxon>Uroviricota</taxon>
        <taxon>Caudoviricetes</taxon>
    </lineage>
</organism>
<reference evidence="1" key="1">
    <citation type="journal article" date="2021" name="Proc. Natl. Acad. Sci. U.S.A.">
        <title>A Catalog of Tens of Thousands of Viruses from Human Metagenomes Reveals Hidden Associations with Chronic Diseases.</title>
        <authorList>
            <person name="Tisza M.J."/>
            <person name="Buck C.B."/>
        </authorList>
    </citation>
    <scope>NUCLEOTIDE SEQUENCE</scope>
    <source>
        <strain evidence="1">CttOT32</strain>
    </source>
</reference>
<protein>
    <submittedName>
        <fullName evidence="1">Uncharacterized protein</fullName>
    </submittedName>
</protein>
<name>A0A8S5QNU8_9CAUD</name>
<sequence length="90" mass="10079">MSNKKKLKSLDGATRITPDKSFNGRFMGVYKLQVYNELRGVWENLKGCGGLTWTEATTAQKNYVALRRACEVTNGALLHIRVPADEVYGK</sequence>
<evidence type="ECO:0000313" key="1">
    <source>
        <dbReference type="EMBL" id="DAE20421.1"/>
    </source>
</evidence>
<dbReference type="EMBL" id="BK015694">
    <property type="protein sequence ID" value="DAE20421.1"/>
    <property type="molecule type" value="Genomic_DNA"/>
</dbReference>
<proteinExistence type="predicted"/>